<reference evidence="2 3" key="1">
    <citation type="submission" date="2017-09" db="EMBL/GenBank/DDBJ databases">
        <title>Depth-based differentiation of microbial function through sediment-hosted aquifers and enrichment of novel symbionts in the deep terrestrial subsurface.</title>
        <authorList>
            <person name="Probst A.J."/>
            <person name="Ladd B."/>
            <person name="Jarett J.K."/>
            <person name="Geller-Mcgrath D.E."/>
            <person name="Sieber C.M."/>
            <person name="Emerson J.B."/>
            <person name="Anantharaman K."/>
            <person name="Thomas B.C."/>
            <person name="Malmstrom R."/>
            <person name="Stieglmeier M."/>
            <person name="Klingl A."/>
            <person name="Woyke T."/>
            <person name="Ryan C.M."/>
            <person name="Banfield J.F."/>
        </authorList>
    </citation>
    <scope>NUCLEOTIDE SEQUENCE [LARGE SCALE GENOMIC DNA]</scope>
    <source>
        <strain evidence="2">CG23_combo_of_CG06-09_8_20_14_all_49_15</strain>
    </source>
</reference>
<feature type="transmembrane region" description="Helical" evidence="1">
    <location>
        <begin position="20"/>
        <end position="42"/>
    </location>
</feature>
<feature type="transmembrane region" description="Helical" evidence="1">
    <location>
        <begin position="48"/>
        <end position="69"/>
    </location>
</feature>
<comment type="caution">
    <text evidence="2">The sequence shown here is derived from an EMBL/GenBank/DDBJ whole genome shotgun (WGS) entry which is preliminary data.</text>
</comment>
<organism evidence="2 3">
    <name type="scientific">Candidatus Falkowbacteria bacterium CG23_combo_of_CG06-09_8_20_14_all_49_15</name>
    <dbReference type="NCBI Taxonomy" id="1974572"/>
    <lineage>
        <taxon>Bacteria</taxon>
        <taxon>Candidatus Falkowiibacteriota</taxon>
    </lineage>
</organism>
<sequence length="106" mass="11621">MLGALAGLFLHGRENRIRNYVLFGAAATIVYDAITGLGIGTLVFKQPFLAALTGQIPFTLYHLGGNLVLSALVPPRLYRGVVDNEQVSVRRLWHVIKGHKEAIQPE</sequence>
<gene>
    <name evidence="2" type="ORF">COX22_00245</name>
</gene>
<keyword evidence="1" id="KW-1133">Transmembrane helix</keyword>
<evidence type="ECO:0008006" key="4">
    <source>
        <dbReference type="Google" id="ProtNLM"/>
    </source>
</evidence>
<dbReference type="EMBL" id="PCSD01000003">
    <property type="protein sequence ID" value="PIP34202.1"/>
    <property type="molecule type" value="Genomic_DNA"/>
</dbReference>
<dbReference type="Gene3D" id="1.10.1760.20">
    <property type="match status" value="1"/>
</dbReference>
<dbReference type="Proteomes" id="UP000230729">
    <property type="component" value="Unassembled WGS sequence"/>
</dbReference>
<name>A0A2G9ZM19_9BACT</name>
<dbReference type="AlphaFoldDB" id="A0A2G9ZM19"/>
<keyword evidence="1" id="KW-0472">Membrane</keyword>
<evidence type="ECO:0000313" key="2">
    <source>
        <dbReference type="EMBL" id="PIP34202.1"/>
    </source>
</evidence>
<proteinExistence type="predicted"/>
<accession>A0A2G9ZM19</accession>
<evidence type="ECO:0000313" key="3">
    <source>
        <dbReference type="Proteomes" id="UP000230729"/>
    </source>
</evidence>
<protein>
    <recommendedName>
        <fullName evidence="4">ECF transporter S component</fullName>
    </recommendedName>
</protein>
<keyword evidence="1" id="KW-0812">Transmembrane</keyword>
<evidence type="ECO:0000256" key="1">
    <source>
        <dbReference type="SAM" id="Phobius"/>
    </source>
</evidence>